<accession>A0A080ZTT8</accession>
<organism evidence="2 3">
    <name type="scientific">Phytophthora nicotianae P1976</name>
    <dbReference type="NCBI Taxonomy" id="1317066"/>
    <lineage>
        <taxon>Eukaryota</taxon>
        <taxon>Sar</taxon>
        <taxon>Stramenopiles</taxon>
        <taxon>Oomycota</taxon>
        <taxon>Peronosporomycetes</taxon>
        <taxon>Peronosporales</taxon>
        <taxon>Peronosporaceae</taxon>
        <taxon>Phytophthora</taxon>
    </lineage>
</organism>
<comment type="caution">
    <text evidence="2">The sequence shown here is derived from an EMBL/GenBank/DDBJ whole genome shotgun (WGS) entry which is preliminary data.</text>
</comment>
<gene>
    <name evidence="2" type="ORF">F444_13437</name>
</gene>
<dbReference type="EMBL" id="ANJA01002422">
    <property type="protein sequence ID" value="ETO70049.1"/>
    <property type="molecule type" value="Genomic_DNA"/>
</dbReference>
<sequence length="440" mass="50026">MIPGTDTASFLAELETFLQADIEEGVDLLDDAALQLSSVNSLHSDVCKSATDSDASSEASPGPRMLSQMSNATGKRKTEEEPETMIEKERKRRQMYRRRAKNERDSLRKEVIQLTDHLTRLSQAKKNNNADSGVVATSPWEILTLCNRQRRLEAEKDKKRLLAAVSSQKMLIEELISVIRKFMRSVPAVCHVSLQDVRVLEQQKDMELYNMLMREMDSNFSSIGSVLAAQGVELMSEGVVKSIVKFTDGRVKNFQYRRKTVFPFQFDQVCRSLWERTHLYHQLCDRQVSEVFNSENSYAVKLRSTRKHPASCSASILHRLVLRRYVLEGDVVIVWRAFVEGEFALKGMNSSESGWIRLRPSNTGIVMEMYVNQMPVCLSSFQSCGSRVAEFIEMVLDFGQDNEEHVFGGMASLSTVDDRNFLGLNKATERLSLHQLKVES</sequence>
<dbReference type="AlphaFoldDB" id="A0A080ZTT8"/>
<reference evidence="2 3" key="1">
    <citation type="submission" date="2013-11" db="EMBL/GenBank/DDBJ databases">
        <title>The Genome Sequence of Phytophthora parasitica P1976.</title>
        <authorList>
            <consortium name="The Broad Institute Genomics Platform"/>
            <person name="Russ C."/>
            <person name="Tyler B."/>
            <person name="Panabieres F."/>
            <person name="Shan W."/>
            <person name="Tripathy S."/>
            <person name="Grunwald N."/>
            <person name="Machado M."/>
            <person name="Johnson C.S."/>
            <person name="Walker B."/>
            <person name="Young S."/>
            <person name="Zeng Q."/>
            <person name="Gargeya S."/>
            <person name="Fitzgerald M."/>
            <person name="Haas B."/>
            <person name="Abouelleil A."/>
            <person name="Allen A.W."/>
            <person name="Alvarado L."/>
            <person name="Arachchi H.M."/>
            <person name="Berlin A.M."/>
            <person name="Chapman S.B."/>
            <person name="Gainer-Dewar J."/>
            <person name="Goldberg J."/>
            <person name="Griggs A."/>
            <person name="Gujja S."/>
            <person name="Hansen M."/>
            <person name="Howarth C."/>
            <person name="Imamovic A."/>
            <person name="Ireland A."/>
            <person name="Larimer J."/>
            <person name="McCowan C."/>
            <person name="Murphy C."/>
            <person name="Pearson M."/>
            <person name="Poon T.W."/>
            <person name="Priest M."/>
            <person name="Roberts A."/>
            <person name="Saif S."/>
            <person name="Shea T."/>
            <person name="Sisk P."/>
            <person name="Sykes S."/>
            <person name="Wortman J."/>
            <person name="Nusbaum C."/>
            <person name="Birren B."/>
        </authorList>
    </citation>
    <scope>NUCLEOTIDE SEQUENCE [LARGE SCALE GENOMIC DNA]</scope>
    <source>
        <strain evidence="2 3">P1976</strain>
    </source>
</reference>
<feature type="compositionally biased region" description="Basic residues" evidence="1">
    <location>
        <begin position="90"/>
        <end position="101"/>
    </location>
</feature>
<evidence type="ECO:0000256" key="1">
    <source>
        <dbReference type="SAM" id="MobiDB-lite"/>
    </source>
</evidence>
<dbReference type="OrthoDB" id="138839at2759"/>
<feature type="compositionally biased region" description="Low complexity" evidence="1">
    <location>
        <begin position="49"/>
        <end position="60"/>
    </location>
</feature>
<evidence type="ECO:0000313" key="2">
    <source>
        <dbReference type="EMBL" id="ETO70049.1"/>
    </source>
</evidence>
<feature type="region of interest" description="Disordered" evidence="1">
    <location>
        <begin position="48"/>
        <end position="104"/>
    </location>
</feature>
<protein>
    <submittedName>
        <fullName evidence="2">Uncharacterized protein</fullName>
    </submittedName>
</protein>
<evidence type="ECO:0000313" key="3">
    <source>
        <dbReference type="Proteomes" id="UP000028582"/>
    </source>
</evidence>
<name>A0A080ZTT8_PHYNI</name>
<proteinExistence type="predicted"/>
<dbReference type="Proteomes" id="UP000028582">
    <property type="component" value="Unassembled WGS sequence"/>
</dbReference>